<name>A0A8H6GCD6_FUSOX</name>
<dbReference type="SUPFAM" id="SSF53098">
    <property type="entry name" value="Ribonuclease H-like"/>
    <property type="match status" value="1"/>
</dbReference>
<sequence>MASLISDDQSSAISTDASNTTELYSLFHMSGANLRSPDGTHEDTTDDVDDAYKGINWIIFWLCKICIQRKANRNTMYNIAGGSHSQIRHLRDKHNLDANGPIQKKRRLTFNGDTSTAAPIEQALVNQRISDFSPERFKTALLRWMAYVNISFRQVELPQFHKLLQEAYAEIGTAGCLPTAHTLVSWIKRDFHHYKAVVVEQLQEVKGHIHFTFDLWTAGNLLSLNEVFAHFLDPIGKKKKILLSILSINGSHTGEAIADGVGEIIKEFGLEERVGYFVLDNAGNNNTGVETLGRMFGFNPSKHHVLQRSKAFETEGDAPRALQDDLELWRRKDTLAAAAPESLKRYKSSPKIVFWTMSPADPPAELKRPNDTRWNSHYYAFETAVLNRAPIDAYSEKEERAHNTRLDRVTQKNGRLEADKHIKFPAKPLIVENKMSTEDLVTVTRYMEILKSLMLVTKKLEGYPRQGRNGLMWEVLPCYEFLLNHLQRLTEQYKHDPDEDLKLNIQLGWQKLNEYYTKLDTEVYVAAVALHPQLRLTKIKQLWADRADDGWIFRAEQQLHGLWLQYRDLPLPEQPHPEAEDDILEEILNTTQLPSEEDLFGPMAQLGKKPAQPPPPLDEMDEFQGTVDTSFANQRDPVSFWVYNRPRWPRLARMALDNYGIPPTEADITSGCIVGWGTW</sequence>
<dbReference type="InterPro" id="IPR012337">
    <property type="entry name" value="RNaseH-like_sf"/>
</dbReference>
<accession>A0A8H6GCD6</accession>
<keyword evidence="4" id="KW-0862">Zinc</keyword>
<keyword evidence="3" id="KW-0863">Zinc-finger</keyword>
<dbReference type="GO" id="GO:0005634">
    <property type="term" value="C:nucleus"/>
    <property type="evidence" value="ECO:0007669"/>
    <property type="project" value="UniProtKB-SubCell"/>
</dbReference>
<keyword evidence="5" id="KW-0539">Nucleus</keyword>
<dbReference type="Proteomes" id="UP000593570">
    <property type="component" value="Unassembled WGS sequence"/>
</dbReference>
<evidence type="ECO:0000256" key="1">
    <source>
        <dbReference type="ARBA" id="ARBA00004123"/>
    </source>
</evidence>
<dbReference type="GO" id="GO:0008270">
    <property type="term" value="F:zinc ion binding"/>
    <property type="evidence" value="ECO:0007669"/>
    <property type="project" value="UniProtKB-KW"/>
</dbReference>
<keyword evidence="2" id="KW-0479">Metal-binding</keyword>
<gene>
    <name evidence="6" type="ORF">HZS61_004360</name>
</gene>
<evidence type="ECO:0000256" key="4">
    <source>
        <dbReference type="ARBA" id="ARBA00022833"/>
    </source>
</evidence>
<dbReference type="PANTHER" id="PTHR46481">
    <property type="entry name" value="ZINC FINGER BED DOMAIN-CONTAINING PROTEIN 4"/>
    <property type="match status" value="1"/>
</dbReference>
<evidence type="ECO:0000256" key="3">
    <source>
        <dbReference type="ARBA" id="ARBA00022771"/>
    </source>
</evidence>
<reference evidence="6" key="1">
    <citation type="journal article" date="2020" name="bioRxiv">
        <title>A chromosome-scale genome assembly for the Fusarium oxysporum strain Fo5176 to establish a model Arabidopsis-fungal pathosystem.</title>
        <authorList>
            <person name="Fokkens L."/>
            <person name="Guo L."/>
            <person name="Dora S."/>
            <person name="Wang B."/>
            <person name="Ye K."/>
            <person name="Sanchez-Rodriguez C."/>
            <person name="Croll D."/>
        </authorList>
    </citation>
    <scope>NUCLEOTIDE SEQUENCE [LARGE SCALE GENOMIC DNA]</scope>
    <source>
        <strain evidence="6">Fo5176</strain>
    </source>
</reference>
<dbReference type="EMBL" id="JACDXP010000013">
    <property type="protein sequence ID" value="KAF6515619.1"/>
    <property type="molecule type" value="Genomic_DNA"/>
</dbReference>
<organism evidence="6 7">
    <name type="scientific">Fusarium oxysporum f. sp. conglutinans</name>
    <dbReference type="NCBI Taxonomy" id="100902"/>
    <lineage>
        <taxon>Eukaryota</taxon>
        <taxon>Fungi</taxon>
        <taxon>Dikarya</taxon>
        <taxon>Ascomycota</taxon>
        <taxon>Pezizomycotina</taxon>
        <taxon>Sordariomycetes</taxon>
        <taxon>Hypocreomycetidae</taxon>
        <taxon>Hypocreales</taxon>
        <taxon>Nectriaceae</taxon>
        <taxon>Fusarium</taxon>
        <taxon>Fusarium oxysporum species complex</taxon>
    </lineage>
</organism>
<dbReference type="InterPro" id="IPR052035">
    <property type="entry name" value="ZnF_BED_domain_contain"/>
</dbReference>
<proteinExistence type="predicted"/>
<protein>
    <recommendedName>
        <fullName evidence="8">DUF659 domain-containing protein</fullName>
    </recommendedName>
</protein>
<evidence type="ECO:0000256" key="2">
    <source>
        <dbReference type="ARBA" id="ARBA00022723"/>
    </source>
</evidence>
<evidence type="ECO:0000313" key="7">
    <source>
        <dbReference type="Proteomes" id="UP000593570"/>
    </source>
</evidence>
<evidence type="ECO:0000313" key="6">
    <source>
        <dbReference type="EMBL" id="KAF6515619.1"/>
    </source>
</evidence>
<comment type="caution">
    <text evidence="6">The sequence shown here is derived from an EMBL/GenBank/DDBJ whole genome shotgun (WGS) entry which is preliminary data.</text>
</comment>
<dbReference type="AlphaFoldDB" id="A0A8H6GCD6"/>
<comment type="subcellular location">
    <subcellularLocation>
        <location evidence="1">Nucleus</location>
    </subcellularLocation>
</comment>
<evidence type="ECO:0008006" key="8">
    <source>
        <dbReference type="Google" id="ProtNLM"/>
    </source>
</evidence>
<dbReference type="PANTHER" id="PTHR46481:SF10">
    <property type="entry name" value="ZINC FINGER BED DOMAIN-CONTAINING PROTEIN 39"/>
    <property type="match status" value="1"/>
</dbReference>
<evidence type="ECO:0000256" key="5">
    <source>
        <dbReference type="ARBA" id="ARBA00023242"/>
    </source>
</evidence>